<keyword evidence="7" id="KW-1185">Reference proteome</keyword>
<dbReference type="PANTHER" id="PTHR47424:SF9">
    <property type="entry name" value="TAH-2"/>
    <property type="match status" value="1"/>
</dbReference>
<evidence type="ECO:0000256" key="2">
    <source>
        <dbReference type="ARBA" id="ARBA00023163"/>
    </source>
</evidence>
<dbReference type="GO" id="GO:0000435">
    <property type="term" value="P:positive regulation of transcription from RNA polymerase II promoter by galactose"/>
    <property type="evidence" value="ECO:0007669"/>
    <property type="project" value="TreeGrafter"/>
</dbReference>
<accession>A0A5N6ZWU9</accession>
<dbReference type="InterPro" id="IPR051127">
    <property type="entry name" value="Fungal_SecMet_Regulators"/>
</dbReference>
<feature type="domain" description="Xylanolytic transcriptional activator regulatory" evidence="5">
    <location>
        <begin position="136"/>
        <end position="298"/>
    </location>
</feature>
<dbReference type="RefSeq" id="XP_031925172.1">
    <property type="nucleotide sequence ID" value="XM_032072965.1"/>
</dbReference>
<evidence type="ECO:0000313" key="7">
    <source>
        <dbReference type="Proteomes" id="UP000326268"/>
    </source>
</evidence>
<evidence type="ECO:0000256" key="3">
    <source>
        <dbReference type="ARBA" id="ARBA00023242"/>
    </source>
</evidence>
<dbReference type="AlphaFoldDB" id="A0A5N6ZWU9"/>
<dbReference type="InterPro" id="IPR007219">
    <property type="entry name" value="XnlR_reg_dom"/>
</dbReference>
<dbReference type="GO" id="GO:0006351">
    <property type="term" value="P:DNA-templated transcription"/>
    <property type="evidence" value="ECO:0007669"/>
    <property type="project" value="InterPro"/>
</dbReference>
<dbReference type="CDD" id="cd12148">
    <property type="entry name" value="fungal_TF_MHR"/>
    <property type="match status" value="1"/>
</dbReference>
<organism evidence="6 7">
    <name type="scientific">Aspergillus caelatus</name>
    <dbReference type="NCBI Taxonomy" id="61420"/>
    <lineage>
        <taxon>Eukaryota</taxon>
        <taxon>Fungi</taxon>
        <taxon>Dikarya</taxon>
        <taxon>Ascomycota</taxon>
        <taxon>Pezizomycotina</taxon>
        <taxon>Eurotiomycetes</taxon>
        <taxon>Eurotiomycetidae</taxon>
        <taxon>Eurotiales</taxon>
        <taxon>Aspergillaceae</taxon>
        <taxon>Aspergillus</taxon>
        <taxon>Aspergillus subgen. Circumdati</taxon>
    </lineage>
</organism>
<feature type="compositionally biased region" description="Polar residues" evidence="4">
    <location>
        <begin position="24"/>
        <end position="38"/>
    </location>
</feature>
<evidence type="ECO:0000313" key="6">
    <source>
        <dbReference type="EMBL" id="KAE8362091.1"/>
    </source>
</evidence>
<dbReference type="Pfam" id="PF04082">
    <property type="entry name" value="Fungal_trans"/>
    <property type="match status" value="1"/>
</dbReference>
<keyword evidence="2" id="KW-0804">Transcription</keyword>
<keyword evidence="1" id="KW-0805">Transcription regulation</keyword>
<name>A0A5N6ZWU9_9EURO</name>
<feature type="region of interest" description="Disordered" evidence="4">
    <location>
        <begin position="24"/>
        <end position="45"/>
    </location>
</feature>
<dbReference type="GO" id="GO:0000978">
    <property type="term" value="F:RNA polymerase II cis-regulatory region sequence-specific DNA binding"/>
    <property type="evidence" value="ECO:0007669"/>
    <property type="project" value="TreeGrafter"/>
</dbReference>
<dbReference type="OrthoDB" id="4064873at2759"/>
<dbReference type="Proteomes" id="UP000326268">
    <property type="component" value="Unassembled WGS sequence"/>
</dbReference>
<keyword evidence="3" id="KW-0539">Nucleus</keyword>
<proteinExistence type="predicted"/>
<evidence type="ECO:0000256" key="4">
    <source>
        <dbReference type="SAM" id="MobiDB-lite"/>
    </source>
</evidence>
<protein>
    <recommendedName>
        <fullName evidence="5">Xylanolytic transcriptional activator regulatory domain-containing protein</fullName>
    </recommendedName>
</protein>
<reference evidence="6 7" key="1">
    <citation type="submission" date="2019-04" db="EMBL/GenBank/DDBJ databases">
        <title>Friends and foes A comparative genomics studyof 23 Aspergillus species from section Flavi.</title>
        <authorList>
            <consortium name="DOE Joint Genome Institute"/>
            <person name="Kjaerbolling I."/>
            <person name="Vesth T."/>
            <person name="Frisvad J.C."/>
            <person name="Nybo J.L."/>
            <person name="Theobald S."/>
            <person name="Kildgaard S."/>
            <person name="Isbrandt T."/>
            <person name="Kuo A."/>
            <person name="Sato A."/>
            <person name="Lyhne E.K."/>
            <person name="Kogle M.E."/>
            <person name="Wiebenga A."/>
            <person name="Kun R.S."/>
            <person name="Lubbers R.J."/>
            <person name="Makela M.R."/>
            <person name="Barry K."/>
            <person name="Chovatia M."/>
            <person name="Clum A."/>
            <person name="Daum C."/>
            <person name="Haridas S."/>
            <person name="He G."/>
            <person name="LaButti K."/>
            <person name="Lipzen A."/>
            <person name="Mondo S."/>
            <person name="Riley R."/>
            <person name="Salamov A."/>
            <person name="Simmons B.A."/>
            <person name="Magnuson J.K."/>
            <person name="Henrissat B."/>
            <person name="Mortensen U.H."/>
            <person name="Larsen T.O."/>
            <person name="Devries R.P."/>
            <person name="Grigoriev I.V."/>
            <person name="Machida M."/>
            <person name="Baker S.E."/>
            <person name="Andersen M.R."/>
        </authorList>
    </citation>
    <scope>NUCLEOTIDE SEQUENCE [LARGE SCALE GENOMIC DNA]</scope>
    <source>
        <strain evidence="6 7">CBS 763.97</strain>
    </source>
</reference>
<evidence type="ECO:0000256" key="1">
    <source>
        <dbReference type="ARBA" id="ARBA00023015"/>
    </source>
</evidence>
<evidence type="ECO:0000259" key="5">
    <source>
        <dbReference type="Pfam" id="PF04082"/>
    </source>
</evidence>
<dbReference type="PANTHER" id="PTHR47424">
    <property type="entry name" value="REGULATORY PROTEIN GAL4"/>
    <property type="match status" value="1"/>
</dbReference>
<dbReference type="GeneID" id="43657411"/>
<gene>
    <name evidence="6" type="ORF">BDV27DRAFT_160053</name>
</gene>
<dbReference type="EMBL" id="ML737714">
    <property type="protein sequence ID" value="KAE8362091.1"/>
    <property type="molecule type" value="Genomic_DNA"/>
</dbReference>
<dbReference type="GO" id="GO:0000981">
    <property type="term" value="F:DNA-binding transcription factor activity, RNA polymerase II-specific"/>
    <property type="evidence" value="ECO:0007669"/>
    <property type="project" value="TreeGrafter"/>
</dbReference>
<dbReference type="GO" id="GO:0008270">
    <property type="term" value="F:zinc ion binding"/>
    <property type="evidence" value="ECO:0007669"/>
    <property type="project" value="InterPro"/>
</dbReference>
<dbReference type="GO" id="GO:0005634">
    <property type="term" value="C:nucleus"/>
    <property type="evidence" value="ECO:0007669"/>
    <property type="project" value="TreeGrafter"/>
</dbReference>
<sequence>MIDSCVYLESSTYDGFQCRRTSLLQSNPHDGTLNNTADGQGENGKHPACIPDLTNRTIIPTDQSRTFLSSKGEKVYTGDRSSLSYLDFVRKVIKRYAGASSFTEAEFKDSMFEIDPSPASSEILPEPDEEQQKGFIETYFEASSAILDLVSREEVYAYLGLSSVRLDETHRRNISELAIAHLVLAIGSQCRGVSPSDLTYASRYFAQGQQVAFNGLLYDPSMNMVRHFLLMAFYLLGACHRNAACMYLGVAWKAANTLGLHNTDHYQLLATRERNFRLRTWKSLCVMNTIVNSILGRLEHSYRPWPDDRRNDNTDLPPQLGSLTVNPTYELCQLIDGFERTLRKERRNTLTLTEKYLHDLRGWSQSLPIELRQMPSIPITNSNLENREQLLGAIQVTCLYYFAVLLATRPFLTSNIMLKLGDRESSLAENRVPELDETRTSAHLAQVCVASATYMVKMSQAAMETGCLLRNMCHLKAWLFASGLLLGFAFFAEEGIPTETDEAFHAARSVLLYLSGLSPQAKRYYEILTSLSEVINHQRKQRVEERRRITSQFVEQILHFDARLPRIDQSYLTHRSGSDGHIPGLNHDTADLDTTFSFVSGLNVENAANLPMHWNELAIDWQTFGISKDST</sequence>